<evidence type="ECO:0000313" key="3">
    <source>
        <dbReference type="Proteomes" id="UP000608850"/>
    </source>
</evidence>
<dbReference type="Proteomes" id="UP000608850">
    <property type="component" value="Unassembled WGS sequence"/>
</dbReference>
<proteinExistence type="predicted"/>
<feature type="region of interest" description="Disordered" evidence="1">
    <location>
        <begin position="1"/>
        <end position="34"/>
    </location>
</feature>
<organism evidence="2 3">
    <name type="scientific">Halarchaeum nitratireducens</name>
    <dbReference type="NCBI Taxonomy" id="489913"/>
    <lineage>
        <taxon>Archaea</taxon>
        <taxon>Methanobacteriati</taxon>
        <taxon>Methanobacteriota</taxon>
        <taxon>Stenosarchaea group</taxon>
        <taxon>Halobacteria</taxon>
        <taxon>Halobacteriales</taxon>
        <taxon>Halobacteriaceae</taxon>
    </lineage>
</organism>
<sequence>MADTATDPPMVLRRTESAVPPIRPPGFEREQSASLDRDSLSFRAEHAVLDSASEATGLTADDGAAVSAFVSGTDFDRETLFLETALVGECYRLRLCSVSWGPEEIETEYARLLRPYDERCEADRSVFESRLIRLPVSLDADAVNAFGSSIGSGTCDSRVARAEATSKGDTSTNATSDGEGGARE</sequence>
<gene>
    <name evidence="2" type="ORF">GCM10009021_23660</name>
</gene>
<evidence type="ECO:0000256" key="1">
    <source>
        <dbReference type="SAM" id="MobiDB-lite"/>
    </source>
</evidence>
<dbReference type="AlphaFoldDB" id="A0A830GCP5"/>
<accession>A0A830GCP5</accession>
<feature type="region of interest" description="Disordered" evidence="1">
    <location>
        <begin position="161"/>
        <end position="184"/>
    </location>
</feature>
<keyword evidence="3" id="KW-1185">Reference proteome</keyword>
<evidence type="ECO:0000313" key="2">
    <source>
        <dbReference type="EMBL" id="GGN21575.1"/>
    </source>
</evidence>
<comment type="caution">
    <text evidence="2">The sequence shown here is derived from an EMBL/GenBank/DDBJ whole genome shotgun (WGS) entry which is preliminary data.</text>
</comment>
<protein>
    <submittedName>
        <fullName evidence="2">Uncharacterized protein</fullName>
    </submittedName>
</protein>
<name>A0A830GCP5_9EURY</name>
<feature type="compositionally biased region" description="Polar residues" evidence="1">
    <location>
        <begin position="167"/>
        <end position="176"/>
    </location>
</feature>
<dbReference type="RefSeq" id="WP_188879200.1">
    <property type="nucleotide sequence ID" value="NZ_BMOQ01000006.1"/>
</dbReference>
<dbReference type="EMBL" id="BMOQ01000006">
    <property type="protein sequence ID" value="GGN21575.1"/>
    <property type="molecule type" value="Genomic_DNA"/>
</dbReference>
<dbReference type="OrthoDB" id="242771at2157"/>
<reference evidence="2 3" key="1">
    <citation type="journal article" date="2019" name="Int. J. Syst. Evol. Microbiol.">
        <title>The Global Catalogue of Microorganisms (GCM) 10K type strain sequencing project: providing services to taxonomists for standard genome sequencing and annotation.</title>
        <authorList>
            <consortium name="The Broad Institute Genomics Platform"/>
            <consortium name="The Broad Institute Genome Sequencing Center for Infectious Disease"/>
            <person name="Wu L."/>
            <person name="Ma J."/>
        </authorList>
    </citation>
    <scope>NUCLEOTIDE SEQUENCE [LARGE SCALE GENOMIC DNA]</scope>
    <source>
        <strain evidence="2 3">JCM 16331</strain>
    </source>
</reference>